<dbReference type="PANTHER" id="PTHR11825:SF69">
    <property type="entry name" value="BRANCHED-CHAIN-AMINO-ACID AMINOTRANSFERASE"/>
    <property type="match status" value="1"/>
</dbReference>
<comment type="caution">
    <text evidence="10">The sequence shown here is derived from an EMBL/GenBank/DDBJ whole genome shotgun (WGS) entry which is preliminary data.</text>
</comment>
<dbReference type="FunFam" id="3.30.470.10:FF:000012">
    <property type="entry name" value="Branched-chain-amino-acid aminotransferase"/>
    <property type="match status" value="1"/>
</dbReference>
<reference evidence="10" key="2">
    <citation type="submission" date="2020-11" db="EMBL/GenBank/DDBJ databases">
        <title>Whole genome sequencing of Colletotrichum sp.</title>
        <authorList>
            <person name="Li H."/>
        </authorList>
    </citation>
    <scope>NUCLEOTIDE SEQUENCE</scope>
    <source>
        <strain evidence="10">CkLH20</strain>
    </source>
</reference>
<dbReference type="Proteomes" id="UP000781932">
    <property type="component" value="Unassembled WGS sequence"/>
</dbReference>
<dbReference type="PROSITE" id="PS00770">
    <property type="entry name" value="AA_TRANSFER_CLASS_4"/>
    <property type="match status" value="1"/>
</dbReference>
<dbReference type="GO" id="GO:0009099">
    <property type="term" value="P:L-valine biosynthetic process"/>
    <property type="evidence" value="ECO:0007669"/>
    <property type="project" value="TreeGrafter"/>
</dbReference>
<evidence type="ECO:0000256" key="1">
    <source>
        <dbReference type="ARBA" id="ARBA00001933"/>
    </source>
</evidence>
<dbReference type="GeneID" id="62164001"/>
<evidence type="ECO:0000313" key="11">
    <source>
        <dbReference type="Proteomes" id="UP000781932"/>
    </source>
</evidence>
<dbReference type="SUPFAM" id="SSF56752">
    <property type="entry name" value="D-aminoacid aminotransferase-like PLP-dependent enzymes"/>
    <property type="match status" value="1"/>
</dbReference>
<dbReference type="InterPro" id="IPR043131">
    <property type="entry name" value="BCAT-like_N"/>
</dbReference>
<protein>
    <recommendedName>
        <fullName evidence="9">Branched-chain-amino-acid aminotransferase</fullName>
        <ecNumber evidence="9">2.6.1.42</ecNumber>
    </recommendedName>
</protein>
<dbReference type="GO" id="GO:0009098">
    <property type="term" value="P:L-leucine biosynthetic process"/>
    <property type="evidence" value="ECO:0007669"/>
    <property type="project" value="TreeGrafter"/>
</dbReference>
<keyword evidence="9" id="KW-0028">Amino-acid biosynthesis</keyword>
<evidence type="ECO:0000256" key="8">
    <source>
        <dbReference type="RuleBase" id="RU004516"/>
    </source>
</evidence>
<dbReference type="Pfam" id="PF01063">
    <property type="entry name" value="Aminotran_4"/>
    <property type="match status" value="1"/>
</dbReference>
<gene>
    <name evidence="10" type="ORF">CkaCkLH20_08212</name>
</gene>
<keyword evidence="3 9" id="KW-0032">Aminotransferase</keyword>
<dbReference type="InterPro" id="IPR018300">
    <property type="entry name" value="Aminotrans_IV_CS"/>
</dbReference>
<keyword evidence="9" id="KW-0100">Branched-chain amino acid biosynthesis</keyword>
<evidence type="ECO:0000256" key="4">
    <source>
        <dbReference type="ARBA" id="ARBA00022679"/>
    </source>
</evidence>
<keyword evidence="4 9" id="KW-0808">Transferase</keyword>
<name>A0A9P6LFJ9_9PEZI</name>
<comment type="cofactor">
    <cofactor evidence="1 8">
        <name>pyridoxal 5'-phosphate</name>
        <dbReference type="ChEBI" id="CHEBI:597326"/>
    </cofactor>
</comment>
<dbReference type="InterPro" id="IPR033939">
    <property type="entry name" value="BCAT_family"/>
</dbReference>
<organism evidence="10 11">
    <name type="scientific">Colletotrichum karsti</name>
    <dbReference type="NCBI Taxonomy" id="1095194"/>
    <lineage>
        <taxon>Eukaryota</taxon>
        <taxon>Fungi</taxon>
        <taxon>Dikarya</taxon>
        <taxon>Ascomycota</taxon>
        <taxon>Pezizomycotina</taxon>
        <taxon>Sordariomycetes</taxon>
        <taxon>Hypocreomycetidae</taxon>
        <taxon>Glomerellales</taxon>
        <taxon>Glomerellaceae</taxon>
        <taxon>Colletotrichum</taxon>
        <taxon>Colletotrichum boninense species complex</taxon>
    </lineage>
</organism>
<dbReference type="AlphaFoldDB" id="A0A9P6LFJ9"/>
<feature type="modified residue" description="N6-(pyridoxal phosphate)lysine" evidence="6">
    <location>
        <position position="167"/>
    </location>
</feature>
<dbReference type="InterPro" id="IPR036038">
    <property type="entry name" value="Aminotransferase-like"/>
</dbReference>
<evidence type="ECO:0000313" key="10">
    <source>
        <dbReference type="EMBL" id="KAF9874229.1"/>
    </source>
</evidence>
<comment type="catalytic activity">
    <reaction evidence="9">
        <text>L-isoleucine + 2-oxoglutarate = (S)-3-methyl-2-oxopentanoate + L-glutamate</text>
        <dbReference type="Rhea" id="RHEA:24801"/>
        <dbReference type="ChEBI" id="CHEBI:16810"/>
        <dbReference type="ChEBI" id="CHEBI:29985"/>
        <dbReference type="ChEBI" id="CHEBI:35146"/>
        <dbReference type="ChEBI" id="CHEBI:58045"/>
        <dbReference type="EC" id="2.6.1.42"/>
    </reaction>
</comment>
<dbReference type="EMBL" id="JAATWM020000027">
    <property type="protein sequence ID" value="KAF9874229.1"/>
    <property type="molecule type" value="Genomic_DNA"/>
</dbReference>
<dbReference type="PANTHER" id="PTHR11825">
    <property type="entry name" value="SUBGROUP IIII AMINOTRANSFERASE"/>
    <property type="match status" value="1"/>
</dbReference>
<dbReference type="InterPro" id="IPR001544">
    <property type="entry name" value="Aminotrans_IV"/>
</dbReference>
<dbReference type="RefSeq" id="XP_038743690.1">
    <property type="nucleotide sequence ID" value="XM_038890927.1"/>
</dbReference>
<sequence>MITAQWKESTGWAAPELKPYGPLSIMPTASCLHYATECFEGLKVYRGYDGKLRVFRLDRNAARFQMSAQRMSLPGFNLEEFQKLVLALLAVDGPKWLPKDRAGSFLYVRPTMIGTYPQLGVQAPKQAMMFIVVSFMPRLDNPEGGLRLFTSLEKDVRAWVGGFGHTKVGANYGPTVLATKHASSLGYKQILWLYGENGEVTEAGGSNFFVVWKRKDGKKELVTGPLGDQLILDGVVRRSCLELAKERLGDDLEITERKYTISEVMEAYTEGRLLEAFVSGTAWFITAVSHIHHRGEDIPLSMGTDGSGGEVTLKIKGWLRDMLYGNVEHGWTEVIHETGPKQQTTKSS</sequence>
<dbReference type="Gene3D" id="3.20.10.10">
    <property type="entry name" value="D-amino Acid Aminotransferase, subunit A, domain 2"/>
    <property type="match status" value="1"/>
</dbReference>
<proteinExistence type="inferred from homology"/>
<dbReference type="GO" id="GO:0005739">
    <property type="term" value="C:mitochondrion"/>
    <property type="evidence" value="ECO:0007669"/>
    <property type="project" value="TreeGrafter"/>
</dbReference>
<comment type="similarity">
    <text evidence="2 7">Belongs to the class-IV pyridoxal-phosphate-dependent aminotransferase family.</text>
</comment>
<evidence type="ECO:0000256" key="5">
    <source>
        <dbReference type="ARBA" id="ARBA00022898"/>
    </source>
</evidence>
<keyword evidence="5 8" id="KW-0663">Pyridoxal phosphate</keyword>
<dbReference type="OrthoDB" id="1732691at2759"/>
<evidence type="ECO:0000256" key="9">
    <source>
        <dbReference type="RuleBase" id="RU004517"/>
    </source>
</evidence>
<evidence type="ECO:0000256" key="2">
    <source>
        <dbReference type="ARBA" id="ARBA00009320"/>
    </source>
</evidence>
<evidence type="ECO:0000256" key="6">
    <source>
        <dbReference type="PIRSR" id="PIRSR006468-1"/>
    </source>
</evidence>
<accession>A0A9P6LFJ9</accession>
<comment type="catalytic activity">
    <reaction evidence="9">
        <text>L-valine + 2-oxoglutarate = 3-methyl-2-oxobutanoate + L-glutamate</text>
        <dbReference type="Rhea" id="RHEA:24813"/>
        <dbReference type="ChEBI" id="CHEBI:11851"/>
        <dbReference type="ChEBI" id="CHEBI:16810"/>
        <dbReference type="ChEBI" id="CHEBI:29985"/>
        <dbReference type="ChEBI" id="CHEBI:57762"/>
        <dbReference type="EC" id="2.6.1.42"/>
    </reaction>
</comment>
<reference evidence="10" key="1">
    <citation type="submission" date="2020-03" db="EMBL/GenBank/DDBJ databases">
        <authorList>
            <person name="He L."/>
        </authorList>
    </citation>
    <scope>NUCLEOTIDE SEQUENCE</scope>
    <source>
        <strain evidence="10">CkLH20</strain>
    </source>
</reference>
<keyword evidence="11" id="KW-1185">Reference proteome</keyword>
<dbReference type="CDD" id="cd01557">
    <property type="entry name" value="BCAT_beta_family"/>
    <property type="match status" value="1"/>
</dbReference>
<evidence type="ECO:0000256" key="7">
    <source>
        <dbReference type="RuleBase" id="RU004106"/>
    </source>
</evidence>
<dbReference type="GO" id="GO:0004084">
    <property type="term" value="F:branched-chain-amino-acid transaminase activity"/>
    <property type="evidence" value="ECO:0007669"/>
    <property type="project" value="UniProtKB-EC"/>
</dbReference>
<dbReference type="EC" id="2.6.1.42" evidence="9"/>
<dbReference type="PIRSF" id="PIRSF006468">
    <property type="entry name" value="BCAT1"/>
    <property type="match status" value="1"/>
</dbReference>
<comment type="catalytic activity">
    <reaction evidence="9">
        <text>L-leucine + 2-oxoglutarate = 4-methyl-2-oxopentanoate + L-glutamate</text>
        <dbReference type="Rhea" id="RHEA:18321"/>
        <dbReference type="ChEBI" id="CHEBI:16810"/>
        <dbReference type="ChEBI" id="CHEBI:17865"/>
        <dbReference type="ChEBI" id="CHEBI:29985"/>
        <dbReference type="ChEBI" id="CHEBI:57427"/>
        <dbReference type="EC" id="2.6.1.42"/>
    </reaction>
</comment>
<evidence type="ECO:0000256" key="3">
    <source>
        <dbReference type="ARBA" id="ARBA00022576"/>
    </source>
</evidence>
<dbReference type="InterPro" id="IPR005786">
    <property type="entry name" value="B_amino_transII"/>
</dbReference>
<dbReference type="InterPro" id="IPR043132">
    <property type="entry name" value="BCAT-like_C"/>
</dbReference>
<dbReference type="Gene3D" id="3.30.470.10">
    <property type="match status" value="1"/>
</dbReference>